<name>A0A4Y2NRR8_ARAVE</name>
<dbReference type="AlphaFoldDB" id="A0A4Y2NRR8"/>
<evidence type="ECO:0000313" key="3">
    <source>
        <dbReference type="Proteomes" id="UP000499080"/>
    </source>
</evidence>
<dbReference type="EMBL" id="BGPR01128763">
    <property type="protein sequence ID" value="GBN40426.1"/>
    <property type="molecule type" value="Genomic_DNA"/>
</dbReference>
<comment type="caution">
    <text evidence="2">The sequence shown here is derived from an EMBL/GenBank/DDBJ whole genome shotgun (WGS) entry which is preliminary data.</text>
</comment>
<evidence type="ECO:0000313" key="2">
    <source>
        <dbReference type="EMBL" id="GBN40426.1"/>
    </source>
</evidence>
<gene>
    <name evidence="1" type="ORF">AVEN_239697_1</name>
    <name evidence="2" type="ORF">AVEN_89311_1</name>
</gene>
<accession>A0A4Y2NRR8</accession>
<dbReference type="EMBL" id="BGPR01128744">
    <property type="protein sequence ID" value="GBN40373.1"/>
    <property type="molecule type" value="Genomic_DNA"/>
</dbReference>
<sequence length="54" mass="6159">VNSIRSCSESTQRKFKAYDFELWSDNRESTCASNPSPDFDITLEFEVTSSGMML</sequence>
<feature type="non-terminal residue" evidence="2">
    <location>
        <position position="1"/>
    </location>
</feature>
<protein>
    <submittedName>
        <fullName evidence="2">Uncharacterized protein</fullName>
    </submittedName>
</protein>
<keyword evidence="3" id="KW-1185">Reference proteome</keyword>
<dbReference type="Proteomes" id="UP000499080">
    <property type="component" value="Unassembled WGS sequence"/>
</dbReference>
<organism evidence="2 3">
    <name type="scientific">Araneus ventricosus</name>
    <name type="common">Orbweaver spider</name>
    <name type="synonym">Epeira ventricosa</name>
    <dbReference type="NCBI Taxonomy" id="182803"/>
    <lineage>
        <taxon>Eukaryota</taxon>
        <taxon>Metazoa</taxon>
        <taxon>Ecdysozoa</taxon>
        <taxon>Arthropoda</taxon>
        <taxon>Chelicerata</taxon>
        <taxon>Arachnida</taxon>
        <taxon>Araneae</taxon>
        <taxon>Araneomorphae</taxon>
        <taxon>Entelegynae</taxon>
        <taxon>Araneoidea</taxon>
        <taxon>Araneidae</taxon>
        <taxon>Araneus</taxon>
    </lineage>
</organism>
<reference evidence="2 3" key="1">
    <citation type="journal article" date="2019" name="Sci. Rep.">
        <title>Orb-weaving spider Araneus ventricosus genome elucidates the spidroin gene catalogue.</title>
        <authorList>
            <person name="Kono N."/>
            <person name="Nakamura H."/>
            <person name="Ohtoshi R."/>
            <person name="Moran D.A.P."/>
            <person name="Shinohara A."/>
            <person name="Yoshida Y."/>
            <person name="Fujiwara M."/>
            <person name="Mori M."/>
            <person name="Tomita M."/>
            <person name="Arakawa K."/>
        </authorList>
    </citation>
    <scope>NUCLEOTIDE SEQUENCE [LARGE SCALE GENOMIC DNA]</scope>
</reference>
<evidence type="ECO:0000313" key="1">
    <source>
        <dbReference type="EMBL" id="GBN40373.1"/>
    </source>
</evidence>
<proteinExistence type="predicted"/>